<feature type="signal peptide" evidence="2">
    <location>
        <begin position="1"/>
        <end position="17"/>
    </location>
</feature>
<dbReference type="Proteomes" id="UP000606274">
    <property type="component" value="Unassembled WGS sequence"/>
</dbReference>
<evidence type="ECO:0000256" key="1">
    <source>
        <dbReference type="SAM" id="MobiDB-lite"/>
    </source>
</evidence>
<feature type="chain" id="PRO_5035755057" evidence="2">
    <location>
        <begin position="18"/>
        <end position="556"/>
    </location>
</feature>
<proteinExistence type="predicted"/>
<sequence length="556" mass="60480">MCLMLVIVMMLNSSTFCLELNGHKSESVQAGRLIIESSKPTNETKHDIFKNLHEEYVGVTNGSPSYQPESIEGSQLAKLVLRHWSPSVQCDNDSMSLRIRGTQIPKFLVETSKGGPVPLLRMPPHCGFSMKRARRDVSLVAKYNGCNVAQQGNAYVLPLRASGVVLKVVCPVGRPLTRVSCTPSAMVVNLGVAADGVKLKVKGVWQPIYQAATICGFTLEVIGGGLTLTVPYTSNCWQYEGAKVILSLQCMDGELTLSCPAVQPSTTTPLLAFMQPVPRKDAPMTTSTTTTTLATTKEPVSADEQLSNPLLHGVQYGYGIPWPFQYNQPGSFPATYANAALSTATKVVPARPQQHLHPWLPGIKQPYGYGMPWPFQYSNPGTLPDTHTNTAQTSGTIVAAASPDQLGLYPWLVGTYYPYSYPLPWQIKYSQSGAPPATTSTTATPTTTLTTTTPATTTTTSTTTSKNYPTMPRSFDQQWYPWLLGTYNQYVPMVPPGVSVSGPNGGVKQQMYQTSWMNSLPKYPTVNQNPGSSEFNPSKILPYHSNVSPLQIKLGQ</sequence>
<feature type="compositionally biased region" description="Low complexity" evidence="1">
    <location>
        <begin position="434"/>
        <end position="465"/>
    </location>
</feature>
<dbReference type="EMBL" id="JABFDY010000019">
    <property type="protein sequence ID" value="KAF7693375.1"/>
    <property type="molecule type" value="Genomic_DNA"/>
</dbReference>
<reference evidence="3" key="1">
    <citation type="submission" date="2020-08" db="EMBL/GenBank/DDBJ databases">
        <title>Chromosome-level assembly of Southern catfish (Silurus meridionalis) provides insights into visual adaptation to the nocturnal and benthic lifestyles.</title>
        <authorList>
            <person name="Zhang Y."/>
            <person name="Wang D."/>
            <person name="Peng Z."/>
        </authorList>
    </citation>
    <scope>NUCLEOTIDE SEQUENCE</scope>
    <source>
        <strain evidence="3">SWU-2019-XX</strain>
        <tissue evidence="3">Muscle</tissue>
    </source>
</reference>
<feature type="region of interest" description="Disordered" evidence="1">
    <location>
        <begin position="432"/>
        <end position="469"/>
    </location>
</feature>
<organism evidence="3 4">
    <name type="scientific">Silurus meridionalis</name>
    <name type="common">Southern catfish</name>
    <name type="synonym">Silurus soldatovi meridionalis</name>
    <dbReference type="NCBI Taxonomy" id="175797"/>
    <lineage>
        <taxon>Eukaryota</taxon>
        <taxon>Metazoa</taxon>
        <taxon>Chordata</taxon>
        <taxon>Craniata</taxon>
        <taxon>Vertebrata</taxon>
        <taxon>Euteleostomi</taxon>
        <taxon>Actinopterygii</taxon>
        <taxon>Neopterygii</taxon>
        <taxon>Teleostei</taxon>
        <taxon>Ostariophysi</taxon>
        <taxon>Siluriformes</taxon>
        <taxon>Siluridae</taxon>
        <taxon>Silurus</taxon>
    </lineage>
</organism>
<gene>
    <name evidence="3" type="ORF">HF521_008691</name>
</gene>
<evidence type="ECO:0000313" key="4">
    <source>
        <dbReference type="Proteomes" id="UP000606274"/>
    </source>
</evidence>
<comment type="caution">
    <text evidence="3">The sequence shown here is derived from an EMBL/GenBank/DDBJ whole genome shotgun (WGS) entry which is preliminary data.</text>
</comment>
<protein>
    <submittedName>
        <fullName evidence="3">Uncharacterized protein</fullName>
    </submittedName>
</protein>
<accession>A0A8T0AKV1</accession>
<keyword evidence="4" id="KW-1185">Reference proteome</keyword>
<evidence type="ECO:0000256" key="2">
    <source>
        <dbReference type="SAM" id="SignalP"/>
    </source>
</evidence>
<keyword evidence="2" id="KW-0732">Signal</keyword>
<dbReference type="AlphaFoldDB" id="A0A8T0AKV1"/>
<name>A0A8T0AKV1_SILME</name>
<evidence type="ECO:0000313" key="3">
    <source>
        <dbReference type="EMBL" id="KAF7693375.1"/>
    </source>
</evidence>